<name>A0A8R7TJ06_TRIUA</name>
<accession>A0A8R7TJ06</accession>
<proteinExistence type="predicted"/>
<evidence type="ECO:0000313" key="3">
    <source>
        <dbReference type="Proteomes" id="UP000015106"/>
    </source>
</evidence>
<organism evidence="2 3">
    <name type="scientific">Triticum urartu</name>
    <name type="common">Red wild einkorn</name>
    <name type="synonym">Crithodium urartu</name>
    <dbReference type="NCBI Taxonomy" id="4572"/>
    <lineage>
        <taxon>Eukaryota</taxon>
        <taxon>Viridiplantae</taxon>
        <taxon>Streptophyta</taxon>
        <taxon>Embryophyta</taxon>
        <taxon>Tracheophyta</taxon>
        <taxon>Spermatophyta</taxon>
        <taxon>Magnoliopsida</taxon>
        <taxon>Liliopsida</taxon>
        <taxon>Poales</taxon>
        <taxon>Poaceae</taxon>
        <taxon>BOP clade</taxon>
        <taxon>Pooideae</taxon>
        <taxon>Triticodae</taxon>
        <taxon>Triticeae</taxon>
        <taxon>Triticinae</taxon>
        <taxon>Triticum</taxon>
    </lineage>
</organism>
<evidence type="ECO:0000313" key="2">
    <source>
        <dbReference type="EnsemblPlants" id="TuG1812G0200003615.01.T01"/>
    </source>
</evidence>
<evidence type="ECO:0000256" key="1">
    <source>
        <dbReference type="SAM" id="MobiDB-lite"/>
    </source>
</evidence>
<dbReference type="EnsemblPlants" id="TuG1812G0200003615.01.T01">
    <property type="protein sequence ID" value="TuG1812G0200003615.01.T01"/>
    <property type="gene ID" value="TuG1812G0200003615.01"/>
</dbReference>
<reference evidence="3" key="1">
    <citation type="journal article" date="2013" name="Nature">
        <title>Draft genome of the wheat A-genome progenitor Triticum urartu.</title>
        <authorList>
            <person name="Ling H.Q."/>
            <person name="Zhao S."/>
            <person name="Liu D."/>
            <person name="Wang J."/>
            <person name="Sun H."/>
            <person name="Zhang C."/>
            <person name="Fan H."/>
            <person name="Li D."/>
            <person name="Dong L."/>
            <person name="Tao Y."/>
            <person name="Gao C."/>
            <person name="Wu H."/>
            <person name="Li Y."/>
            <person name="Cui Y."/>
            <person name="Guo X."/>
            <person name="Zheng S."/>
            <person name="Wang B."/>
            <person name="Yu K."/>
            <person name="Liang Q."/>
            <person name="Yang W."/>
            <person name="Lou X."/>
            <person name="Chen J."/>
            <person name="Feng M."/>
            <person name="Jian J."/>
            <person name="Zhang X."/>
            <person name="Luo G."/>
            <person name="Jiang Y."/>
            <person name="Liu J."/>
            <person name="Wang Z."/>
            <person name="Sha Y."/>
            <person name="Zhang B."/>
            <person name="Wu H."/>
            <person name="Tang D."/>
            <person name="Shen Q."/>
            <person name="Xue P."/>
            <person name="Zou S."/>
            <person name="Wang X."/>
            <person name="Liu X."/>
            <person name="Wang F."/>
            <person name="Yang Y."/>
            <person name="An X."/>
            <person name="Dong Z."/>
            <person name="Zhang K."/>
            <person name="Zhang X."/>
            <person name="Luo M.C."/>
            <person name="Dvorak J."/>
            <person name="Tong Y."/>
            <person name="Wang J."/>
            <person name="Yang H."/>
            <person name="Li Z."/>
            <person name="Wang D."/>
            <person name="Zhang A."/>
            <person name="Wang J."/>
        </authorList>
    </citation>
    <scope>NUCLEOTIDE SEQUENCE</scope>
    <source>
        <strain evidence="3">cv. G1812</strain>
    </source>
</reference>
<sequence>MRRRRPPTGSVPPPPPRSYAAGWDPASRIHVPASPSTLSAACTRRNTSRLPTSLPTLPSPQPRITPAGIHRAVHLVRACSPSLSARLTAEQIVLPNLQKELLIFMSEVQLYHGDAVQKH</sequence>
<reference evidence="2" key="2">
    <citation type="submission" date="2018-03" db="EMBL/GenBank/DDBJ databases">
        <title>The Triticum urartu genome reveals the dynamic nature of wheat genome evolution.</title>
        <authorList>
            <person name="Ling H."/>
            <person name="Ma B."/>
            <person name="Shi X."/>
            <person name="Liu H."/>
            <person name="Dong L."/>
            <person name="Sun H."/>
            <person name="Cao Y."/>
            <person name="Gao Q."/>
            <person name="Zheng S."/>
            <person name="Li Y."/>
            <person name="Yu Y."/>
            <person name="Du H."/>
            <person name="Qi M."/>
            <person name="Li Y."/>
            <person name="Yu H."/>
            <person name="Cui Y."/>
            <person name="Wang N."/>
            <person name="Chen C."/>
            <person name="Wu H."/>
            <person name="Zhao Y."/>
            <person name="Zhang J."/>
            <person name="Li Y."/>
            <person name="Zhou W."/>
            <person name="Zhang B."/>
            <person name="Hu W."/>
            <person name="Eijk M."/>
            <person name="Tang J."/>
            <person name="Witsenboer H."/>
            <person name="Zhao S."/>
            <person name="Li Z."/>
            <person name="Zhang A."/>
            <person name="Wang D."/>
            <person name="Liang C."/>
        </authorList>
    </citation>
    <scope>NUCLEOTIDE SEQUENCE [LARGE SCALE GENOMIC DNA]</scope>
    <source>
        <strain evidence="2">cv. G1812</strain>
    </source>
</reference>
<dbReference type="Gramene" id="TuG1812G0200003615.01.T01">
    <property type="protein sequence ID" value="TuG1812G0200003615.01.T01"/>
    <property type="gene ID" value="TuG1812G0200003615.01"/>
</dbReference>
<reference evidence="2" key="3">
    <citation type="submission" date="2022-06" db="UniProtKB">
        <authorList>
            <consortium name="EnsemblPlants"/>
        </authorList>
    </citation>
    <scope>IDENTIFICATION</scope>
</reference>
<protein>
    <submittedName>
        <fullName evidence="2">Uncharacterized protein</fullName>
    </submittedName>
</protein>
<feature type="region of interest" description="Disordered" evidence="1">
    <location>
        <begin position="1"/>
        <end position="63"/>
    </location>
</feature>
<keyword evidence="3" id="KW-1185">Reference proteome</keyword>
<dbReference type="Proteomes" id="UP000015106">
    <property type="component" value="Chromosome 2"/>
</dbReference>
<dbReference type="AlphaFoldDB" id="A0A8R7TJ06"/>